<keyword evidence="1" id="KW-0255">Endonuclease</keyword>
<gene>
    <name evidence="1" type="ORF">ElyMa_002007600</name>
</gene>
<organism evidence="1 2">
    <name type="scientific">Elysia marginata</name>
    <dbReference type="NCBI Taxonomy" id="1093978"/>
    <lineage>
        <taxon>Eukaryota</taxon>
        <taxon>Metazoa</taxon>
        <taxon>Spiralia</taxon>
        <taxon>Lophotrochozoa</taxon>
        <taxon>Mollusca</taxon>
        <taxon>Gastropoda</taxon>
        <taxon>Heterobranchia</taxon>
        <taxon>Euthyneura</taxon>
        <taxon>Panpulmonata</taxon>
        <taxon>Sacoglossa</taxon>
        <taxon>Placobranchoidea</taxon>
        <taxon>Plakobranchidae</taxon>
        <taxon>Elysia</taxon>
    </lineage>
</organism>
<evidence type="ECO:0000313" key="1">
    <source>
        <dbReference type="EMBL" id="GFR67772.1"/>
    </source>
</evidence>
<dbReference type="Proteomes" id="UP000762676">
    <property type="component" value="Unassembled WGS sequence"/>
</dbReference>
<comment type="caution">
    <text evidence="1">The sequence shown here is derived from an EMBL/GenBank/DDBJ whole genome shotgun (WGS) entry which is preliminary data.</text>
</comment>
<keyword evidence="2" id="KW-1185">Reference proteome</keyword>
<evidence type="ECO:0000313" key="2">
    <source>
        <dbReference type="Proteomes" id="UP000762676"/>
    </source>
</evidence>
<sequence>MFQQVAKLSKNQFQPKNQCANNKNGVTSTKVEDIFKKSMAGVGKALFRETFETGSENQPSLADYEHEPEILREEVIKELVQLKNGRSPGLDLISGKILKSLEKQERRRYTFYVVKSGKLPMSYRVEDRILLCYIIKSGSIMDCSNYRTIALICHAS</sequence>
<keyword evidence="1" id="KW-0378">Hydrolase</keyword>
<accession>A0AAV4F3G8</accession>
<name>A0AAV4F3G8_9GAST</name>
<protein>
    <submittedName>
        <fullName evidence="1">Endonuclease-reverse transcriptase</fullName>
    </submittedName>
</protein>
<reference evidence="1 2" key="1">
    <citation type="journal article" date="2021" name="Elife">
        <title>Chloroplast acquisition without the gene transfer in kleptoplastic sea slugs, Plakobranchus ocellatus.</title>
        <authorList>
            <person name="Maeda T."/>
            <person name="Takahashi S."/>
            <person name="Yoshida T."/>
            <person name="Shimamura S."/>
            <person name="Takaki Y."/>
            <person name="Nagai Y."/>
            <person name="Toyoda A."/>
            <person name="Suzuki Y."/>
            <person name="Arimoto A."/>
            <person name="Ishii H."/>
            <person name="Satoh N."/>
            <person name="Nishiyama T."/>
            <person name="Hasebe M."/>
            <person name="Maruyama T."/>
            <person name="Minagawa J."/>
            <person name="Obokata J."/>
            <person name="Shigenobu S."/>
        </authorList>
    </citation>
    <scope>NUCLEOTIDE SEQUENCE [LARGE SCALE GENOMIC DNA]</scope>
</reference>
<dbReference type="EMBL" id="BMAT01004072">
    <property type="protein sequence ID" value="GFR67772.1"/>
    <property type="molecule type" value="Genomic_DNA"/>
</dbReference>
<dbReference type="GO" id="GO:0004519">
    <property type="term" value="F:endonuclease activity"/>
    <property type="evidence" value="ECO:0007669"/>
    <property type="project" value="UniProtKB-KW"/>
</dbReference>
<dbReference type="AlphaFoldDB" id="A0AAV4F3G8"/>
<proteinExistence type="predicted"/>
<keyword evidence="1" id="KW-0540">Nuclease</keyword>